<dbReference type="GO" id="GO:0005886">
    <property type="term" value="C:plasma membrane"/>
    <property type="evidence" value="ECO:0007669"/>
    <property type="project" value="UniProtKB-SubCell"/>
</dbReference>
<dbReference type="PANTHER" id="PTHR34582">
    <property type="entry name" value="UPF0702 TRANSMEMBRANE PROTEIN YCAP"/>
    <property type="match status" value="1"/>
</dbReference>
<dbReference type="Pfam" id="PF04239">
    <property type="entry name" value="DUF421"/>
    <property type="match status" value="1"/>
</dbReference>
<comment type="similarity">
    <text evidence="2">Belongs to the UPF0702 family.</text>
</comment>
<gene>
    <name evidence="9" type="ORF">ETAA8_07340</name>
</gene>
<keyword evidence="5 7" id="KW-1133">Transmembrane helix</keyword>
<dbReference type="InterPro" id="IPR023090">
    <property type="entry name" value="UPF0702_alpha/beta_dom_sf"/>
</dbReference>
<feature type="transmembrane region" description="Helical" evidence="7">
    <location>
        <begin position="12"/>
        <end position="30"/>
    </location>
</feature>
<evidence type="ECO:0000313" key="9">
    <source>
        <dbReference type="EMBL" id="QDU25664.1"/>
    </source>
</evidence>
<dbReference type="RefSeq" id="WP_145084974.1">
    <property type="nucleotide sequence ID" value="NZ_CP036274.1"/>
</dbReference>
<evidence type="ECO:0000313" key="10">
    <source>
        <dbReference type="Proteomes" id="UP000315017"/>
    </source>
</evidence>
<keyword evidence="6 7" id="KW-0472">Membrane</keyword>
<comment type="subcellular location">
    <subcellularLocation>
        <location evidence="1">Cell membrane</location>
        <topology evidence="1">Multi-pass membrane protein</topology>
    </subcellularLocation>
</comment>
<evidence type="ECO:0000256" key="6">
    <source>
        <dbReference type="ARBA" id="ARBA00023136"/>
    </source>
</evidence>
<feature type="transmembrane region" description="Helical" evidence="7">
    <location>
        <begin position="64"/>
        <end position="87"/>
    </location>
</feature>
<evidence type="ECO:0000256" key="2">
    <source>
        <dbReference type="ARBA" id="ARBA00006448"/>
    </source>
</evidence>
<sequence length="171" mass="18609">MWELSQDQPWWTFVIRAAVVFGFVLLLLRISGKRQIGQMTPFDLVLLLLISNAVQNSMNGGDNTITAGVILAATLMGIDAGLGWLAFRSRKVEQLLEGRPVILIHGGKIDHRALAEVQMTQHDLQAAIRAAGHTGPEEIRYAVLETNGHVSVIPLEKSDSGGDNQVPAAKH</sequence>
<name>A0A517Y5Z7_9BACT</name>
<dbReference type="EMBL" id="CP036274">
    <property type="protein sequence ID" value="QDU25664.1"/>
    <property type="molecule type" value="Genomic_DNA"/>
</dbReference>
<proteinExistence type="inferred from homology"/>
<reference evidence="9 10" key="1">
    <citation type="submission" date="2019-02" db="EMBL/GenBank/DDBJ databases">
        <title>Deep-cultivation of Planctomycetes and their phenomic and genomic characterization uncovers novel biology.</title>
        <authorList>
            <person name="Wiegand S."/>
            <person name="Jogler M."/>
            <person name="Boedeker C."/>
            <person name="Pinto D."/>
            <person name="Vollmers J."/>
            <person name="Rivas-Marin E."/>
            <person name="Kohn T."/>
            <person name="Peeters S.H."/>
            <person name="Heuer A."/>
            <person name="Rast P."/>
            <person name="Oberbeckmann S."/>
            <person name="Bunk B."/>
            <person name="Jeske O."/>
            <person name="Meyerdierks A."/>
            <person name="Storesund J.E."/>
            <person name="Kallscheuer N."/>
            <person name="Luecker S."/>
            <person name="Lage O.M."/>
            <person name="Pohl T."/>
            <person name="Merkel B.J."/>
            <person name="Hornburger P."/>
            <person name="Mueller R.-W."/>
            <person name="Bruemmer F."/>
            <person name="Labrenz M."/>
            <person name="Spormann A.M."/>
            <person name="Op den Camp H."/>
            <person name="Overmann J."/>
            <person name="Amann R."/>
            <person name="Jetten M.S.M."/>
            <person name="Mascher T."/>
            <person name="Medema M.H."/>
            <person name="Devos D.P."/>
            <person name="Kaster A.-K."/>
            <person name="Ovreas L."/>
            <person name="Rohde M."/>
            <person name="Galperin M.Y."/>
            <person name="Jogler C."/>
        </authorList>
    </citation>
    <scope>NUCLEOTIDE SEQUENCE [LARGE SCALE GENOMIC DNA]</scope>
    <source>
        <strain evidence="9 10">ETA_A8</strain>
    </source>
</reference>
<evidence type="ECO:0000256" key="5">
    <source>
        <dbReference type="ARBA" id="ARBA00022989"/>
    </source>
</evidence>
<evidence type="ECO:0000256" key="3">
    <source>
        <dbReference type="ARBA" id="ARBA00022475"/>
    </source>
</evidence>
<evidence type="ECO:0000256" key="1">
    <source>
        <dbReference type="ARBA" id="ARBA00004651"/>
    </source>
</evidence>
<dbReference type="Gene3D" id="3.30.240.20">
    <property type="entry name" value="bsu07140 like domains"/>
    <property type="match status" value="1"/>
</dbReference>
<dbReference type="AlphaFoldDB" id="A0A517Y5Z7"/>
<dbReference type="PANTHER" id="PTHR34582:SF6">
    <property type="entry name" value="UPF0702 TRANSMEMBRANE PROTEIN YCAP"/>
    <property type="match status" value="1"/>
</dbReference>
<dbReference type="Proteomes" id="UP000315017">
    <property type="component" value="Chromosome"/>
</dbReference>
<dbReference type="OrthoDB" id="9793799at2"/>
<accession>A0A517Y5Z7</accession>
<keyword evidence="3" id="KW-1003">Cell membrane</keyword>
<dbReference type="KEGG" id="aagg:ETAA8_07340"/>
<keyword evidence="10" id="KW-1185">Reference proteome</keyword>
<dbReference type="InterPro" id="IPR007353">
    <property type="entry name" value="DUF421"/>
</dbReference>
<keyword evidence="4 7" id="KW-0812">Transmembrane</keyword>
<evidence type="ECO:0000256" key="7">
    <source>
        <dbReference type="SAM" id="Phobius"/>
    </source>
</evidence>
<organism evidence="9 10">
    <name type="scientific">Anatilimnocola aggregata</name>
    <dbReference type="NCBI Taxonomy" id="2528021"/>
    <lineage>
        <taxon>Bacteria</taxon>
        <taxon>Pseudomonadati</taxon>
        <taxon>Planctomycetota</taxon>
        <taxon>Planctomycetia</taxon>
        <taxon>Pirellulales</taxon>
        <taxon>Pirellulaceae</taxon>
        <taxon>Anatilimnocola</taxon>
    </lineage>
</organism>
<evidence type="ECO:0000256" key="4">
    <source>
        <dbReference type="ARBA" id="ARBA00022692"/>
    </source>
</evidence>
<feature type="domain" description="YetF C-terminal" evidence="8">
    <location>
        <begin position="88"/>
        <end position="157"/>
    </location>
</feature>
<evidence type="ECO:0000259" key="8">
    <source>
        <dbReference type="Pfam" id="PF04239"/>
    </source>
</evidence>
<protein>
    <recommendedName>
        <fullName evidence="8">YetF C-terminal domain-containing protein</fullName>
    </recommendedName>
</protein>